<reference evidence="4" key="1">
    <citation type="submission" date="2021-01" db="EMBL/GenBank/DDBJ databases">
        <authorList>
            <person name="Kaushik A."/>
        </authorList>
    </citation>
    <scope>NUCLEOTIDE SEQUENCE</scope>
    <source>
        <strain evidence="4">AG4-RS23</strain>
    </source>
</reference>
<feature type="compositionally biased region" description="Polar residues" evidence="1">
    <location>
        <begin position="1"/>
        <end position="15"/>
    </location>
</feature>
<name>A0A8H3BQQ5_9AGAM</name>
<gene>
    <name evidence="4" type="ORF">RDB_LOCUS68958</name>
</gene>
<feature type="region of interest" description="Disordered" evidence="1">
    <location>
        <begin position="1"/>
        <end position="82"/>
    </location>
</feature>
<feature type="transmembrane region" description="Helical" evidence="2">
    <location>
        <begin position="335"/>
        <end position="355"/>
    </location>
</feature>
<feature type="transmembrane region" description="Helical" evidence="2">
    <location>
        <begin position="259"/>
        <end position="283"/>
    </location>
</feature>
<feature type="compositionally biased region" description="Polar residues" evidence="1">
    <location>
        <begin position="974"/>
        <end position="990"/>
    </location>
</feature>
<sequence>MLTNLSGTPSRSQRNARNDQAERDASNLMPTPLSDTLSAAASSGNVPPPAMSGARGPPQTHKRPSGQSQQANSSRGWTNPETADPLLEFEEYGAELGKEARVWKVYVKETEKWDTELVEGWNKSLDVILVFAALFAAVATAFLMESSKRLQQDPADVSAEALVVISQTLLAMASAQTLNHSPLSVVNNTTSFQPTNHTIVINTLWYLSLSLSIATSLMAMLAKDWCHSFISNRNGHPWIQARRRQKKWMMIEKWKMEELLLVLPSLIHLSLLLFAIGLCVYVYELNETVAISVIVVTVLACSFYILSSVTASIVEFFPYTTIISKIMRSEFMRKFVPWLFGEILVVFLGSLWLALQEVVHWFIRAMAAAFAYCVRCQRCLQYPCISKKRLENCGLACCCCLCLFGMFCSLGFNSFSALRERLRSLPHQYISSIRSPREPKSNQDKITSHALSWLVKYCENPSSIAIVLQSIAGAGDQLPREPLEDCEATLHILRRLVSNDLYKDPRSTHLSSLYSRALQFLGSNDGGTADVGVMIWDLHLENEKHIVDLISKEQFIPNDDNLQALRIGSIMASNSLRYLNEDRDNAAALFTPLNQLLSQIHGGSSSQELHRATLSSLVNAVALSCACSPASTEGQTALDYCMKFLARRLKQTPSDLAAVLIAIMSQLPLANCSSSGSQPELLARTTNIIQALLGVRKWDQSTQKRFVYLSAQRILEEPRVYGLEPPTIDSLESIRDSHHNGSFDQVLEGITQDNRQNKYTGHYSEYFRAISPIHLLTTKSPPALTTSIYVLALECMCNSLLQNWDNRQEVWDLCHNLINMSVIPEYSQELLTRLYNRRIIALLRQCASSSRYGNIVQRMTRAQIWLFSSMAHNSIETYSAADELSLELRQSRSFLGLHEGATLGEVKKELEDYILGNCSDTYSYRIAECILHTQDAQAYTGLRQRVNKALAKVPQDLRALPAFISTPPSALSVTIQPSRQPPMETQLSSTGRRRTGDIEQQIADGS</sequence>
<feature type="compositionally biased region" description="Basic and acidic residues" evidence="1">
    <location>
        <begin position="16"/>
        <end position="25"/>
    </location>
</feature>
<feature type="compositionally biased region" description="Polar residues" evidence="1">
    <location>
        <begin position="33"/>
        <end position="45"/>
    </location>
</feature>
<evidence type="ECO:0000256" key="2">
    <source>
        <dbReference type="SAM" id="Phobius"/>
    </source>
</evidence>
<protein>
    <recommendedName>
        <fullName evidence="3">DUF6535 domain-containing protein</fullName>
    </recommendedName>
</protein>
<feature type="transmembrane region" description="Helical" evidence="2">
    <location>
        <begin position="289"/>
        <end position="314"/>
    </location>
</feature>
<organism evidence="4 5">
    <name type="scientific">Rhizoctonia solani</name>
    <dbReference type="NCBI Taxonomy" id="456999"/>
    <lineage>
        <taxon>Eukaryota</taxon>
        <taxon>Fungi</taxon>
        <taxon>Dikarya</taxon>
        <taxon>Basidiomycota</taxon>
        <taxon>Agaricomycotina</taxon>
        <taxon>Agaricomycetes</taxon>
        <taxon>Cantharellales</taxon>
        <taxon>Ceratobasidiaceae</taxon>
        <taxon>Rhizoctonia</taxon>
    </lineage>
</organism>
<feature type="transmembrane region" description="Helical" evidence="2">
    <location>
        <begin position="199"/>
        <end position="222"/>
    </location>
</feature>
<proteinExistence type="predicted"/>
<accession>A0A8H3BQQ5</accession>
<feature type="region of interest" description="Disordered" evidence="1">
    <location>
        <begin position="974"/>
        <end position="1006"/>
    </location>
</feature>
<evidence type="ECO:0000259" key="3">
    <source>
        <dbReference type="Pfam" id="PF20153"/>
    </source>
</evidence>
<dbReference type="Pfam" id="PF20153">
    <property type="entry name" value="DUF6535"/>
    <property type="match status" value="1"/>
</dbReference>
<keyword evidence="2" id="KW-0812">Transmembrane</keyword>
<dbReference type="Proteomes" id="UP000663861">
    <property type="component" value="Unassembled WGS sequence"/>
</dbReference>
<feature type="domain" description="DUF6535" evidence="3">
    <location>
        <begin position="103"/>
        <end position="283"/>
    </location>
</feature>
<dbReference type="AlphaFoldDB" id="A0A8H3BQQ5"/>
<keyword evidence="2" id="KW-1133">Transmembrane helix</keyword>
<feature type="compositionally biased region" description="Polar residues" evidence="1">
    <location>
        <begin position="65"/>
        <end position="81"/>
    </location>
</feature>
<feature type="transmembrane region" description="Helical" evidence="2">
    <location>
        <begin position="127"/>
        <end position="145"/>
    </location>
</feature>
<dbReference type="EMBL" id="CAJMWY010001203">
    <property type="protein sequence ID" value="CAE6461339.1"/>
    <property type="molecule type" value="Genomic_DNA"/>
</dbReference>
<keyword evidence="2" id="KW-0472">Membrane</keyword>
<evidence type="ECO:0000256" key="1">
    <source>
        <dbReference type="SAM" id="MobiDB-lite"/>
    </source>
</evidence>
<dbReference type="InterPro" id="IPR045338">
    <property type="entry name" value="DUF6535"/>
</dbReference>
<feature type="transmembrane region" description="Helical" evidence="2">
    <location>
        <begin position="392"/>
        <end position="412"/>
    </location>
</feature>
<comment type="caution">
    <text evidence="4">The sequence shown here is derived from an EMBL/GenBank/DDBJ whole genome shotgun (WGS) entry which is preliminary data.</text>
</comment>
<evidence type="ECO:0000313" key="5">
    <source>
        <dbReference type="Proteomes" id="UP000663861"/>
    </source>
</evidence>
<evidence type="ECO:0000313" key="4">
    <source>
        <dbReference type="EMBL" id="CAE6461339.1"/>
    </source>
</evidence>